<comment type="caution">
    <text evidence="1">The sequence shown here is derived from an EMBL/GenBank/DDBJ whole genome shotgun (WGS) entry which is preliminary data.</text>
</comment>
<dbReference type="EMBL" id="CM044704">
    <property type="protein sequence ID" value="KAI5665573.1"/>
    <property type="molecule type" value="Genomic_DNA"/>
</dbReference>
<protein>
    <submittedName>
        <fullName evidence="1">Uncharacterized protein</fullName>
    </submittedName>
</protein>
<evidence type="ECO:0000313" key="2">
    <source>
        <dbReference type="Proteomes" id="UP001060085"/>
    </source>
</evidence>
<evidence type="ECO:0000313" key="1">
    <source>
        <dbReference type="EMBL" id="KAI5665573.1"/>
    </source>
</evidence>
<reference evidence="2" key="1">
    <citation type="journal article" date="2023" name="Nat. Plants">
        <title>Single-cell RNA sequencing provides a high-resolution roadmap for understanding the multicellular compartmentation of specialized metabolism.</title>
        <authorList>
            <person name="Sun S."/>
            <person name="Shen X."/>
            <person name="Li Y."/>
            <person name="Li Y."/>
            <person name="Wang S."/>
            <person name="Li R."/>
            <person name="Zhang H."/>
            <person name="Shen G."/>
            <person name="Guo B."/>
            <person name="Wei J."/>
            <person name="Xu J."/>
            <person name="St-Pierre B."/>
            <person name="Chen S."/>
            <person name="Sun C."/>
        </authorList>
    </citation>
    <scope>NUCLEOTIDE SEQUENCE [LARGE SCALE GENOMIC DNA]</scope>
</reference>
<organism evidence="1 2">
    <name type="scientific">Catharanthus roseus</name>
    <name type="common">Madagascar periwinkle</name>
    <name type="synonym">Vinca rosea</name>
    <dbReference type="NCBI Taxonomy" id="4058"/>
    <lineage>
        <taxon>Eukaryota</taxon>
        <taxon>Viridiplantae</taxon>
        <taxon>Streptophyta</taxon>
        <taxon>Embryophyta</taxon>
        <taxon>Tracheophyta</taxon>
        <taxon>Spermatophyta</taxon>
        <taxon>Magnoliopsida</taxon>
        <taxon>eudicotyledons</taxon>
        <taxon>Gunneridae</taxon>
        <taxon>Pentapetalae</taxon>
        <taxon>asterids</taxon>
        <taxon>lamiids</taxon>
        <taxon>Gentianales</taxon>
        <taxon>Apocynaceae</taxon>
        <taxon>Rauvolfioideae</taxon>
        <taxon>Vinceae</taxon>
        <taxon>Catharanthinae</taxon>
        <taxon>Catharanthus</taxon>
    </lineage>
</organism>
<sequence length="334" mass="36740">MGLFAYTIAGGGFILIGAWESFLSSLESLKSSQPSPPLPTPPSSLSTHNRVTKRMRTGSSPVTFTAISALSLLFVINSLISLSDAISSKDHIGFALQLEVIAIALVFLLYSIFGLSMHIKNWFRSPSAILNMLCLFAFGQEFFFFYVRRKDPNGVENRYYDLFLVPIGICVFSTFLELKNPSSNHARLGRGVGLIFQGMWILQMGFAFFSEFIVQGCSLQEKSRGNYTVKCKGHPEYHRGSAIATLQFNCHLALLVSLVVGVYAIVCKIHGVGRDSSQYRPLGAEMQHMEGQAQFTLDSGDDLDDDEKGIKEEGTVEMQKAIVAVPQSGVNGTH</sequence>
<proteinExistence type="predicted"/>
<dbReference type="Proteomes" id="UP001060085">
    <property type="component" value="Linkage Group LG04"/>
</dbReference>
<keyword evidence="2" id="KW-1185">Reference proteome</keyword>
<name>A0ACC0B0V5_CATRO</name>
<gene>
    <name evidence="1" type="ORF">M9H77_15426</name>
</gene>
<accession>A0ACC0B0V5</accession>